<dbReference type="GO" id="GO:0015095">
    <property type="term" value="F:magnesium ion transmembrane transporter activity"/>
    <property type="evidence" value="ECO:0007669"/>
    <property type="project" value="UniProtKB-ARBA"/>
</dbReference>
<dbReference type="Proteomes" id="UP000000768">
    <property type="component" value="Chromosome 3"/>
</dbReference>
<evidence type="ECO:0000256" key="2">
    <source>
        <dbReference type="SAM" id="Phobius"/>
    </source>
</evidence>
<keyword evidence="2" id="KW-0472">Membrane</keyword>
<protein>
    <recommendedName>
        <fullName evidence="5">Magnesium transporter</fullName>
    </recommendedName>
</protein>
<keyword evidence="4" id="KW-1185">Reference proteome</keyword>
<dbReference type="Gene3D" id="1.20.58.340">
    <property type="entry name" value="Magnesium transport protein CorA, transmembrane region"/>
    <property type="match status" value="1"/>
</dbReference>
<dbReference type="AlphaFoldDB" id="A0A1B6Q8D2"/>
<dbReference type="Gramene" id="KXG34188">
    <property type="protein sequence ID" value="KXG34188"/>
    <property type="gene ID" value="SORBI_3003G438000"/>
</dbReference>
<evidence type="ECO:0008006" key="5">
    <source>
        <dbReference type="Google" id="ProtNLM"/>
    </source>
</evidence>
<gene>
    <name evidence="3" type="ORF">SORBI_3003G438000</name>
</gene>
<feature type="transmembrane region" description="Helical" evidence="2">
    <location>
        <begin position="78"/>
        <end position="102"/>
    </location>
</feature>
<reference evidence="3 4" key="1">
    <citation type="journal article" date="2009" name="Nature">
        <title>The Sorghum bicolor genome and the diversification of grasses.</title>
        <authorList>
            <person name="Paterson A.H."/>
            <person name="Bowers J.E."/>
            <person name="Bruggmann R."/>
            <person name="Dubchak I."/>
            <person name="Grimwood J."/>
            <person name="Gundlach H."/>
            <person name="Haberer G."/>
            <person name="Hellsten U."/>
            <person name="Mitros T."/>
            <person name="Poliakov A."/>
            <person name="Schmutz J."/>
            <person name="Spannagl M."/>
            <person name="Tang H."/>
            <person name="Wang X."/>
            <person name="Wicker T."/>
            <person name="Bharti A.K."/>
            <person name="Chapman J."/>
            <person name="Feltus F.A."/>
            <person name="Gowik U."/>
            <person name="Grigoriev I.V."/>
            <person name="Lyons E."/>
            <person name="Maher C.A."/>
            <person name="Martis M."/>
            <person name="Narechania A."/>
            <person name="Otillar R.P."/>
            <person name="Penning B.W."/>
            <person name="Salamov A.A."/>
            <person name="Wang Y."/>
            <person name="Zhang L."/>
            <person name="Carpita N.C."/>
            <person name="Freeling M."/>
            <person name="Gingle A.R."/>
            <person name="Hash C.T."/>
            <person name="Keller B."/>
            <person name="Klein P."/>
            <person name="Kresovich S."/>
            <person name="McCann M.C."/>
            <person name="Ming R."/>
            <person name="Peterson D.G."/>
            <person name="Mehboob-ur-Rahman"/>
            <person name="Ware D."/>
            <person name="Westhoff P."/>
            <person name="Mayer K.F."/>
            <person name="Messing J."/>
            <person name="Rokhsar D.S."/>
        </authorList>
    </citation>
    <scope>NUCLEOTIDE SEQUENCE [LARGE SCALE GENOMIC DNA]</scope>
    <source>
        <strain evidence="4">cv. BTx623</strain>
    </source>
</reference>
<keyword evidence="2" id="KW-0812">Transmembrane</keyword>
<keyword evidence="2" id="KW-1133">Transmembrane helix</keyword>
<reference evidence="4" key="2">
    <citation type="journal article" date="2018" name="Plant J.">
        <title>The Sorghum bicolor reference genome: improved assembly, gene annotations, a transcriptome atlas, and signatures of genome organization.</title>
        <authorList>
            <person name="McCormick R.F."/>
            <person name="Truong S.K."/>
            <person name="Sreedasyam A."/>
            <person name="Jenkins J."/>
            <person name="Shu S."/>
            <person name="Sims D."/>
            <person name="Kennedy M."/>
            <person name="Amirebrahimi M."/>
            <person name="Weers B.D."/>
            <person name="McKinley B."/>
            <person name="Mattison A."/>
            <person name="Morishige D.T."/>
            <person name="Grimwood J."/>
            <person name="Schmutz J."/>
            <person name="Mullet J.E."/>
        </authorList>
    </citation>
    <scope>NUCLEOTIDE SEQUENCE [LARGE SCALE GENOMIC DNA]</scope>
    <source>
        <strain evidence="4">cv. BTx623</strain>
    </source>
</reference>
<dbReference type="InterPro" id="IPR039204">
    <property type="entry name" value="MRS2-like"/>
</dbReference>
<dbReference type="InParanoid" id="A0A1B6Q8D2"/>
<evidence type="ECO:0000256" key="1">
    <source>
        <dbReference type="ARBA" id="ARBA00007535"/>
    </source>
</evidence>
<dbReference type="EMBL" id="CM000762">
    <property type="protein sequence ID" value="KXG34188.1"/>
    <property type="molecule type" value="Genomic_DNA"/>
</dbReference>
<evidence type="ECO:0000313" key="3">
    <source>
        <dbReference type="EMBL" id="KXG34188.1"/>
    </source>
</evidence>
<sequence>MDHGVEVPGCASVASDVAETSTPEFIQFLPKIDELESLLEVYFVQIDGTLNKLSTLREYVDDTEDYINIMLDDKQNQLLQMGVVLSTVTLLVTSAVVVTAIFGTNIHITLYRITDLNVFWEAVGGTLAGVATLFLGAMLYYWKNGILR</sequence>
<dbReference type="PANTHER" id="PTHR13890">
    <property type="entry name" value="RNA SPLICING PROTEIN MRS2, MITOCHONDRIAL"/>
    <property type="match status" value="1"/>
</dbReference>
<feature type="transmembrane region" description="Helical" evidence="2">
    <location>
        <begin position="122"/>
        <end position="142"/>
    </location>
</feature>
<comment type="similarity">
    <text evidence="1">Belongs to the CorA metal ion transporter (MIT) (TC 1.A.35.5) family.</text>
</comment>
<dbReference type="PANTHER" id="PTHR13890:SF7">
    <property type="entry name" value="MAGNESIUM TRANSPORTER MRS2-D-RELATED"/>
    <property type="match status" value="1"/>
</dbReference>
<organism evidence="3 4">
    <name type="scientific">Sorghum bicolor</name>
    <name type="common">Sorghum</name>
    <name type="synonym">Sorghum vulgare</name>
    <dbReference type="NCBI Taxonomy" id="4558"/>
    <lineage>
        <taxon>Eukaryota</taxon>
        <taxon>Viridiplantae</taxon>
        <taxon>Streptophyta</taxon>
        <taxon>Embryophyta</taxon>
        <taxon>Tracheophyta</taxon>
        <taxon>Spermatophyta</taxon>
        <taxon>Magnoliopsida</taxon>
        <taxon>Liliopsida</taxon>
        <taxon>Poales</taxon>
        <taxon>Poaceae</taxon>
        <taxon>PACMAD clade</taxon>
        <taxon>Panicoideae</taxon>
        <taxon>Andropogonodae</taxon>
        <taxon>Andropogoneae</taxon>
        <taxon>Sorghinae</taxon>
        <taxon>Sorghum</taxon>
    </lineage>
</organism>
<proteinExistence type="inferred from homology"/>
<evidence type="ECO:0000313" key="4">
    <source>
        <dbReference type="Proteomes" id="UP000000768"/>
    </source>
</evidence>
<accession>A0A1B6Q8D2</accession>
<dbReference type="eggNOG" id="KOG2662">
    <property type="taxonomic scope" value="Eukaryota"/>
</dbReference>
<name>A0A1B6Q8D2_SORBI</name>